<dbReference type="OrthoDB" id="10522715at2759"/>
<comment type="caution">
    <text evidence="1">The sequence shown here is derived from an EMBL/GenBank/DDBJ whole genome shotgun (WGS) entry which is preliminary data.</text>
</comment>
<reference evidence="1 2" key="1">
    <citation type="submission" date="2019-11" db="EMBL/GenBank/DDBJ databases">
        <title>Whole genome sequence of Oryza granulata.</title>
        <authorList>
            <person name="Li W."/>
        </authorList>
    </citation>
    <scope>NUCLEOTIDE SEQUENCE [LARGE SCALE GENOMIC DNA]</scope>
    <source>
        <strain evidence="2">cv. Menghai</strain>
        <tissue evidence="1">Leaf</tissue>
    </source>
</reference>
<name>A0A6G1FE00_9ORYZ</name>
<protein>
    <submittedName>
        <fullName evidence="1">Uncharacterized protein</fullName>
    </submittedName>
</protein>
<dbReference type="Proteomes" id="UP000479710">
    <property type="component" value="Unassembled WGS sequence"/>
</dbReference>
<proteinExistence type="predicted"/>
<dbReference type="EMBL" id="SPHZ02000001">
    <property type="protein sequence ID" value="KAF0935101.1"/>
    <property type="molecule type" value="Genomic_DNA"/>
</dbReference>
<gene>
    <name evidence="1" type="ORF">E2562_030388</name>
</gene>
<evidence type="ECO:0000313" key="1">
    <source>
        <dbReference type="EMBL" id="KAF0935101.1"/>
    </source>
</evidence>
<dbReference type="AlphaFoldDB" id="A0A6G1FE00"/>
<sequence>MEMQKGMCDVHVHGYLAYGLGDVELALGDSNCSAMELPLSHGHRFLAYGHDDVDLALGHSNSSVMELALDHMRTMELELGHGHRLDVHVNLGIKNFRVAGKGVLHDMNIVGIVHEHLSAMALAQSVRLLASLHFHGAFYMQERAMAEKGICFRGGAGTTDGGEEFVGDTLLRRSRNKRSNL</sequence>
<organism evidence="1 2">
    <name type="scientific">Oryza meyeriana var. granulata</name>
    <dbReference type="NCBI Taxonomy" id="110450"/>
    <lineage>
        <taxon>Eukaryota</taxon>
        <taxon>Viridiplantae</taxon>
        <taxon>Streptophyta</taxon>
        <taxon>Embryophyta</taxon>
        <taxon>Tracheophyta</taxon>
        <taxon>Spermatophyta</taxon>
        <taxon>Magnoliopsida</taxon>
        <taxon>Liliopsida</taxon>
        <taxon>Poales</taxon>
        <taxon>Poaceae</taxon>
        <taxon>BOP clade</taxon>
        <taxon>Oryzoideae</taxon>
        <taxon>Oryzeae</taxon>
        <taxon>Oryzinae</taxon>
        <taxon>Oryza</taxon>
        <taxon>Oryza meyeriana</taxon>
    </lineage>
</organism>
<accession>A0A6G1FE00</accession>
<keyword evidence="2" id="KW-1185">Reference proteome</keyword>
<evidence type="ECO:0000313" key="2">
    <source>
        <dbReference type="Proteomes" id="UP000479710"/>
    </source>
</evidence>